<evidence type="ECO:0000256" key="2">
    <source>
        <dbReference type="SAM" id="Phobius"/>
    </source>
</evidence>
<dbReference type="EMBL" id="BONO01000032">
    <property type="protein sequence ID" value="GIG37939.1"/>
    <property type="molecule type" value="Genomic_DNA"/>
</dbReference>
<organism evidence="4 5">
    <name type="scientific">Cellulomonas pakistanensis</name>
    <dbReference type="NCBI Taxonomy" id="992287"/>
    <lineage>
        <taxon>Bacteria</taxon>
        <taxon>Bacillati</taxon>
        <taxon>Actinomycetota</taxon>
        <taxon>Actinomycetes</taxon>
        <taxon>Micrococcales</taxon>
        <taxon>Cellulomonadaceae</taxon>
        <taxon>Cellulomonas</taxon>
    </lineage>
</organism>
<evidence type="ECO:0000313" key="5">
    <source>
        <dbReference type="Proteomes" id="UP000642125"/>
    </source>
</evidence>
<dbReference type="Pfam" id="PF06738">
    <property type="entry name" value="ThrE"/>
    <property type="match status" value="1"/>
</dbReference>
<dbReference type="InterPro" id="IPR051361">
    <property type="entry name" value="ThrE/Ser_Exporter"/>
</dbReference>
<dbReference type="InterPro" id="IPR010619">
    <property type="entry name" value="ThrE-like_N"/>
</dbReference>
<dbReference type="PANTHER" id="PTHR31082:SF4">
    <property type="entry name" value="PHEROMONE-REGULATED MEMBRANE PROTEIN 10"/>
    <property type="match status" value="1"/>
</dbReference>
<comment type="similarity">
    <text evidence="1">Belongs to the ThrE exporter (TC 2.A.79) family.</text>
</comment>
<feature type="transmembrane region" description="Helical" evidence="2">
    <location>
        <begin position="226"/>
        <end position="247"/>
    </location>
</feature>
<evidence type="ECO:0000259" key="3">
    <source>
        <dbReference type="Pfam" id="PF06738"/>
    </source>
</evidence>
<dbReference type="AlphaFoldDB" id="A0A919PFJ8"/>
<keyword evidence="2" id="KW-0812">Transmembrane</keyword>
<feature type="transmembrane region" description="Helical" evidence="2">
    <location>
        <begin position="342"/>
        <end position="360"/>
    </location>
</feature>
<feature type="transmembrane region" description="Helical" evidence="2">
    <location>
        <begin position="367"/>
        <end position="385"/>
    </location>
</feature>
<feature type="domain" description="Threonine/serine exporter-like N-terminal" evidence="3">
    <location>
        <begin position="41"/>
        <end position="279"/>
    </location>
</feature>
<feature type="transmembrane region" description="Helical" evidence="2">
    <location>
        <begin position="259"/>
        <end position="280"/>
    </location>
</feature>
<reference evidence="4" key="1">
    <citation type="submission" date="2021-01" db="EMBL/GenBank/DDBJ databases">
        <title>Whole genome shotgun sequence of Cellulomonas pakistanensis NBRC 110800.</title>
        <authorList>
            <person name="Komaki H."/>
            <person name="Tamura T."/>
        </authorList>
    </citation>
    <scope>NUCLEOTIDE SEQUENCE</scope>
    <source>
        <strain evidence="4">NBRC 110800</strain>
    </source>
</reference>
<feature type="transmembrane region" description="Helical" evidence="2">
    <location>
        <begin position="318"/>
        <end position="336"/>
    </location>
</feature>
<dbReference type="PANTHER" id="PTHR31082">
    <property type="entry name" value="PHEROMONE-REGULATED MEMBRANE PROTEIN 10"/>
    <property type="match status" value="1"/>
</dbReference>
<keyword evidence="2" id="KW-1133">Transmembrane helix</keyword>
<gene>
    <name evidence="4" type="ORF">Cpa01nite_33200</name>
</gene>
<feature type="transmembrane region" description="Helical" evidence="2">
    <location>
        <begin position="292"/>
        <end position="311"/>
    </location>
</feature>
<comment type="caution">
    <text evidence="4">The sequence shown here is derived from an EMBL/GenBank/DDBJ whole genome shotgun (WGS) entry which is preliminary data.</text>
</comment>
<accession>A0A919PFJ8</accession>
<evidence type="ECO:0000313" key="4">
    <source>
        <dbReference type="EMBL" id="GIG37939.1"/>
    </source>
</evidence>
<protein>
    <recommendedName>
        <fullName evidence="3">Threonine/serine exporter-like N-terminal domain-containing protein</fullName>
    </recommendedName>
</protein>
<evidence type="ECO:0000256" key="1">
    <source>
        <dbReference type="ARBA" id="ARBA00034125"/>
    </source>
</evidence>
<name>A0A919PFJ8_9CELL</name>
<proteinExistence type="inferred from homology"/>
<dbReference type="RefSeq" id="WP_239068872.1">
    <property type="nucleotide sequence ID" value="NZ_BONO01000032.1"/>
</dbReference>
<keyword evidence="5" id="KW-1185">Reference proteome</keyword>
<feature type="transmembrane region" description="Helical" evidence="2">
    <location>
        <begin position="405"/>
        <end position="425"/>
    </location>
</feature>
<dbReference type="Proteomes" id="UP000642125">
    <property type="component" value="Unassembled WGS sequence"/>
</dbReference>
<feature type="transmembrane region" description="Helical" evidence="2">
    <location>
        <begin position="171"/>
        <end position="188"/>
    </location>
</feature>
<sequence length="439" mass="45178">MAEPGRRGIARARSALVGLLSRPAVEAPRVAEQPPEAVLDLLRRLGVAMQRAGDAADRVALILDDVASVYGAAGVRFFVLPTGVFVRIETGDATRVDFAPAPNAALRLDQVDALYRLIDDIRHARLAVADAVARLRALLAARPRLPSWLRVVGTSVMVLGLGLLLNPTAAALPAYVVLGLLVGVLTLWGERSHAIAVVLPMLTAALVTWLVFRLSEPVVGSAPLDIVIPTLVTLLPGAALTMATIELASGSMLSGSARLVYGLERLLLLTFGIALGVEFAGPPGPPPPAEPLGPWAPWVGVAVFGIGVLLSSAVPWRALPWLLVVLGVAYGVQAGAGLVLNPLGASFAAGAVVLPVAYAIQQRPSGPPVPVTFLPAFWLLVPGALGLEGVTEIVGADAAAGLGDFLNALLTIVAIAAGVLVGSGISERVGRATGGWRGL</sequence>
<keyword evidence="2" id="KW-0472">Membrane</keyword>
<feature type="transmembrane region" description="Helical" evidence="2">
    <location>
        <begin position="195"/>
        <end position="214"/>
    </location>
</feature>
<dbReference type="GO" id="GO:0022857">
    <property type="term" value="F:transmembrane transporter activity"/>
    <property type="evidence" value="ECO:0007669"/>
    <property type="project" value="InterPro"/>
</dbReference>